<dbReference type="PRINTS" id="PR00463">
    <property type="entry name" value="EP450I"/>
</dbReference>
<evidence type="ECO:0000313" key="17">
    <source>
        <dbReference type="Proteomes" id="UP000593571"/>
    </source>
</evidence>
<feature type="transmembrane region" description="Helical" evidence="14">
    <location>
        <begin position="97"/>
        <end position="115"/>
    </location>
</feature>
<dbReference type="GO" id="GO:0016712">
    <property type="term" value="F:oxidoreductase activity, acting on paired donors, with incorporation or reduction of molecular oxygen, reduced flavin or flavoprotein as one donor, and incorporation of one atom of oxygen"/>
    <property type="evidence" value="ECO:0007669"/>
    <property type="project" value="UniProtKB-EC"/>
</dbReference>
<dbReference type="SUPFAM" id="SSF48264">
    <property type="entry name" value="Cytochrome P450"/>
    <property type="match status" value="1"/>
</dbReference>
<keyword evidence="11" id="KW-0408">Iron</keyword>
<keyword evidence="12" id="KW-0503">Monooxygenase</keyword>
<evidence type="ECO:0000256" key="15">
    <source>
        <dbReference type="SAM" id="SignalP"/>
    </source>
</evidence>
<feature type="chain" id="PRO_5029821212" description="unspecific monooxygenase" evidence="15">
    <location>
        <begin position="21"/>
        <end position="164"/>
    </location>
</feature>
<keyword evidence="13 14" id="KW-0472">Membrane</keyword>
<evidence type="ECO:0000256" key="9">
    <source>
        <dbReference type="ARBA" id="ARBA00022848"/>
    </source>
</evidence>
<dbReference type="EMBL" id="JACASE010000006">
    <property type="protein sequence ID" value="KAF6456852.1"/>
    <property type="molecule type" value="Genomic_DNA"/>
</dbReference>
<evidence type="ECO:0000256" key="1">
    <source>
        <dbReference type="ARBA" id="ARBA00001971"/>
    </source>
</evidence>
<keyword evidence="14" id="KW-0812">Transmembrane</keyword>
<evidence type="ECO:0000256" key="13">
    <source>
        <dbReference type="ARBA" id="ARBA00023136"/>
    </source>
</evidence>
<comment type="caution">
    <text evidence="16">The sequence shown here is derived from an EMBL/GenBank/DDBJ whole genome shotgun (WGS) entry which is preliminary data.</text>
</comment>
<evidence type="ECO:0000256" key="8">
    <source>
        <dbReference type="ARBA" id="ARBA00022824"/>
    </source>
</evidence>
<dbReference type="GO" id="GO:0005506">
    <property type="term" value="F:iron ion binding"/>
    <property type="evidence" value="ECO:0007669"/>
    <property type="project" value="InterPro"/>
</dbReference>
<dbReference type="GO" id="GO:0006805">
    <property type="term" value="P:xenobiotic metabolic process"/>
    <property type="evidence" value="ECO:0007669"/>
    <property type="project" value="TreeGrafter"/>
</dbReference>
<evidence type="ECO:0000256" key="3">
    <source>
        <dbReference type="ARBA" id="ARBA00004586"/>
    </source>
</evidence>
<keyword evidence="10" id="KW-0560">Oxidoreductase</keyword>
<dbReference type="GO" id="GO:0020037">
    <property type="term" value="F:heme binding"/>
    <property type="evidence" value="ECO:0007669"/>
    <property type="project" value="InterPro"/>
</dbReference>
<keyword evidence="7" id="KW-0479">Metal-binding</keyword>
<name>A0A7J8GBJ4_ROUAE</name>
<dbReference type="InterPro" id="IPR001128">
    <property type="entry name" value="Cyt_P450"/>
</dbReference>
<evidence type="ECO:0000256" key="10">
    <source>
        <dbReference type="ARBA" id="ARBA00023002"/>
    </source>
</evidence>
<dbReference type="AlphaFoldDB" id="A0A7J8GBJ4"/>
<feature type="signal peptide" evidence="15">
    <location>
        <begin position="1"/>
        <end position="20"/>
    </location>
</feature>
<dbReference type="GO" id="GO:0006082">
    <property type="term" value="P:organic acid metabolic process"/>
    <property type="evidence" value="ECO:0007669"/>
    <property type="project" value="TreeGrafter"/>
</dbReference>
<keyword evidence="14" id="KW-1133">Transmembrane helix</keyword>
<keyword evidence="15" id="KW-0732">Signal</keyword>
<dbReference type="InterPro" id="IPR002401">
    <property type="entry name" value="Cyt_P450_E_grp-I"/>
</dbReference>
<dbReference type="Proteomes" id="UP000593571">
    <property type="component" value="Unassembled WGS sequence"/>
</dbReference>
<dbReference type="Pfam" id="PF00067">
    <property type="entry name" value="p450"/>
    <property type="match status" value="1"/>
</dbReference>
<evidence type="ECO:0000256" key="11">
    <source>
        <dbReference type="ARBA" id="ARBA00023004"/>
    </source>
</evidence>
<reference evidence="16 17" key="1">
    <citation type="journal article" date="2020" name="Nature">
        <title>Six reference-quality genomes reveal evolution of bat adaptations.</title>
        <authorList>
            <person name="Jebb D."/>
            <person name="Huang Z."/>
            <person name="Pippel M."/>
            <person name="Hughes G.M."/>
            <person name="Lavrichenko K."/>
            <person name="Devanna P."/>
            <person name="Winkler S."/>
            <person name="Jermiin L.S."/>
            <person name="Skirmuntt E.C."/>
            <person name="Katzourakis A."/>
            <person name="Burkitt-Gray L."/>
            <person name="Ray D.A."/>
            <person name="Sullivan K.A.M."/>
            <person name="Roscito J.G."/>
            <person name="Kirilenko B.M."/>
            <person name="Davalos L.M."/>
            <person name="Corthals A.P."/>
            <person name="Power M.L."/>
            <person name="Jones G."/>
            <person name="Ransome R.D."/>
            <person name="Dechmann D.K.N."/>
            <person name="Locatelli A.G."/>
            <person name="Puechmaille S.J."/>
            <person name="Fedrigo O."/>
            <person name="Jarvis E.D."/>
            <person name="Hiller M."/>
            <person name="Vernes S.C."/>
            <person name="Myers E.W."/>
            <person name="Teeling E.C."/>
        </authorList>
    </citation>
    <scope>NUCLEOTIDE SEQUENCE [LARGE SCALE GENOMIC DNA]</scope>
    <source>
        <strain evidence="16">MRouAeg1</strain>
        <tissue evidence="16">Muscle</tissue>
    </source>
</reference>
<dbReference type="PANTHER" id="PTHR24300:SF400">
    <property type="entry name" value="CYTOCHROME P450 2C9"/>
    <property type="match status" value="1"/>
</dbReference>
<evidence type="ECO:0000256" key="12">
    <source>
        <dbReference type="ARBA" id="ARBA00023033"/>
    </source>
</evidence>
<evidence type="ECO:0000313" key="16">
    <source>
        <dbReference type="EMBL" id="KAF6456852.1"/>
    </source>
</evidence>
<gene>
    <name evidence="16" type="ORF">HJG63_011500</name>
</gene>
<comment type="subcellular location">
    <subcellularLocation>
        <location evidence="3">Endoplasmic reticulum membrane</location>
    </subcellularLocation>
    <subcellularLocation>
        <location evidence="2">Microsome membrane</location>
    </subcellularLocation>
</comment>
<protein>
    <recommendedName>
        <fullName evidence="5">unspecific monooxygenase</fullName>
        <ecNumber evidence="5">1.14.14.1</ecNumber>
    </recommendedName>
</protein>
<evidence type="ECO:0000256" key="7">
    <source>
        <dbReference type="ARBA" id="ARBA00022723"/>
    </source>
</evidence>
<organism evidence="16 17">
    <name type="scientific">Rousettus aegyptiacus</name>
    <name type="common">Egyptian fruit bat</name>
    <name type="synonym">Pteropus aegyptiacus</name>
    <dbReference type="NCBI Taxonomy" id="9407"/>
    <lineage>
        <taxon>Eukaryota</taxon>
        <taxon>Metazoa</taxon>
        <taxon>Chordata</taxon>
        <taxon>Craniata</taxon>
        <taxon>Vertebrata</taxon>
        <taxon>Euteleostomi</taxon>
        <taxon>Mammalia</taxon>
        <taxon>Eutheria</taxon>
        <taxon>Laurasiatheria</taxon>
        <taxon>Chiroptera</taxon>
        <taxon>Yinpterochiroptera</taxon>
        <taxon>Pteropodoidea</taxon>
        <taxon>Pteropodidae</taxon>
        <taxon>Rousettinae</taxon>
        <taxon>Rousettus</taxon>
    </lineage>
</organism>
<dbReference type="Gene3D" id="1.10.630.10">
    <property type="entry name" value="Cytochrome P450"/>
    <property type="match status" value="2"/>
</dbReference>
<comment type="cofactor">
    <cofactor evidence="1">
        <name>heme</name>
        <dbReference type="ChEBI" id="CHEBI:30413"/>
    </cofactor>
</comment>
<keyword evidence="9" id="KW-0492">Microsome</keyword>
<dbReference type="InterPro" id="IPR036396">
    <property type="entry name" value="Cyt_P450_sf"/>
</dbReference>
<dbReference type="EC" id="1.14.14.1" evidence="5"/>
<evidence type="ECO:0000256" key="5">
    <source>
        <dbReference type="ARBA" id="ARBA00012109"/>
    </source>
</evidence>
<evidence type="ECO:0000256" key="4">
    <source>
        <dbReference type="ARBA" id="ARBA00010617"/>
    </source>
</evidence>
<keyword evidence="17" id="KW-1185">Reference proteome</keyword>
<sequence>MDPVVVLGLCLSCLLLLSLGNRHGKREPPTWPYASASYGNILQPNLKNISKSFSNLSKVYGPVFTVYFGMEPTMVLHGYPAVKEALVDLGEEFSGRGSVPVFLYNAFPVVFHYFLGRHRKIMENYIYLITYVTKKRREHQAIYDINNPRDFFDCFLIEMEQVER</sequence>
<evidence type="ECO:0000256" key="14">
    <source>
        <dbReference type="SAM" id="Phobius"/>
    </source>
</evidence>
<comment type="similarity">
    <text evidence="4">Belongs to the cytochrome P450 family.</text>
</comment>
<keyword evidence="8" id="KW-0256">Endoplasmic reticulum</keyword>
<evidence type="ECO:0000256" key="2">
    <source>
        <dbReference type="ARBA" id="ARBA00004524"/>
    </source>
</evidence>
<evidence type="ECO:0000256" key="6">
    <source>
        <dbReference type="ARBA" id="ARBA00022617"/>
    </source>
</evidence>
<accession>A0A7J8GBJ4</accession>
<proteinExistence type="inferred from homology"/>
<dbReference type="InterPro" id="IPR050182">
    <property type="entry name" value="Cytochrome_P450_fam2"/>
</dbReference>
<dbReference type="PANTHER" id="PTHR24300">
    <property type="entry name" value="CYTOCHROME P450 508A4-RELATED"/>
    <property type="match status" value="1"/>
</dbReference>
<dbReference type="GO" id="GO:0005789">
    <property type="term" value="C:endoplasmic reticulum membrane"/>
    <property type="evidence" value="ECO:0007669"/>
    <property type="project" value="UniProtKB-SubCell"/>
</dbReference>
<keyword evidence="6" id="KW-0349">Heme</keyword>